<keyword evidence="2" id="KW-1185">Reference proteome</keyword>
<evidence type="ECO:0000313" key="2">
    <source>
        <dbReference type="Proteomes" id="UP000637423"/>
    </source>
</evidence>
<sequence length="240" mass="27410">MLRTPLALGSERLRFVFSRPYDNPRTQWLIKVYTEICANLGFGFEFIDVPPRRATALVLAGEADGELGRTFGFQSIYPKLVRVEEPNNAVNFCVYGANPSVKFVTMEDVRARGLRCECRRGITELETFLSEHLNAAQLSQAVEVWQGLKKLQLRRTDLYFDVQEAVQDYFYFRECSWALTDTPEIHELGLILSTTGHCYLSQPRAALAPRIASALKEMKHRGKVSTYLSDSLLAYKLRCR</sequence>
<reference evidence="1" key="2">
    <citation type="submission" date="2020-09" db="EMBL/GenBank/DDBJ databases">
        <authorList>
            <person name="Sun Q."/>
            <person name="Zhou Y."/>
        </authorList>
    </citation>
    <scope>NUCLEOTIDE SEQUENCE</scope>
    <source>
        <strain evidence="1">CGMCC 1.10998</strain>
    </source>
</reference>
<name>A0A916UKY9_9BURK</name>
<accession>A0A916UKY9</accession>
<organism evidence="1 2">
    <name type="scientific">Undibacterium terreum</name>
    <dbReference type="NCBI Taxonomy" id="1224302"/>
    <lineage>
        <taxon>Bacteria</taxon>
        <taxon>Pseudomonadati</taxon>
        <taxon>Pseudomonadota</taxon>
        <taxon>Betaproteobacteria</taxon>
        <taxon>Burkholderiales</taxon>
        <taxon>Oxalobacteraceae</taxon>
        <taxon>Undibacterium</taxon>
    </lineage>
</organism>
<evidence type="ECO:0000313" key="1">
    <source>
        <dbReference type="EMBL" id="GGC75831.1"/>
    </source>
</evidence>
<comment type="caution">
    <text evidence="1">The sequence shown here is derived from an EMBL/GenBank/DDBJ whole genome shotgun (WGS) entry which is preliminary data.</text>
</comment>
<dbReference type="EMBL" id="BMED01000002">
    <property type="protein sequence ID" value="GGC75831.1"/>
    <property type="molecule type" value="Genomic_DNA"/>
</dbReference>
<proteinExistence type="predicted"/>
<reference evidence="1" key="1">
    <citation type="journal article" date="2014" name="Int. J. Syst. Evol. Microbiol.">
        <title>Complete genome sequence of Corynebacterium casei LMG S-19264T (=DSM 44701T), isolated from a smear-ripened cheese.</title>
        <authorList>
            <consortium name="US DOE Joint Genome Institute (JGI-PGF)"/>
            <person name="Walter F."/>
            <person name="Albersmeier A."/>
            <person name="Kalinowski J."/>
            <person name="Ruckert C."/>
        </authorList>
    </citation>
    <scope>NUCLEOTIDE SEQUENCE</scope>
    <source>
        <strain evidence="1">CGMCC 1.10998</strain>
    </source>
</reference>
<protein>
    <submittedName>
        <fullName evidence="1">Uncharacterized protein</fullName>
    </submittedName>
</protein>
<dbReference type="Proteomes" id="UP000637423">
    <property type="component" value="Unassembled WGS sequence"/>
</dbReference>
<gene>
    <name evidence="1" type="ORF">GCM10011396_23810</name>
</gene>
<dbReference type="AlphaFoldDB" id="A0A916UKY9"/>
<dbReference type="SUPFAM" id="SSF53850">
    <property type="entry name" value="Periplasmic binding protein-like II"/>
    <property type="match status" value="1"/>
</dbReference>